<protein>
    <recommendedName>
        <fullName evidence="3">DUF4192 domain-containing protein</fullName>
    </recommendedName>
</protein>
<organism evidence="1 2">
    <name type="scientific">Mycobacterium kyorinense</name>
    <dbReference type="NCBI Taxonomy" id="487514"/>
    <lineage>
        <taxon>Bacteria</taxon>
        <taxon>Bacillati</taxon>
        <taxon>Actinomycetota</taxon>
        <taxon>Actinomycetes</taxon>
        <taxon>Mycobacteriales</taxon>
        <taxon>Mycobacteriaceae</taxon>
        <taxon>Mycobacterium</taxon>
    </lineage>
</organism>
<dbReference type="Pfam" id="PF13830">
    <property type="entry name" value="DUF4192"/>
    <property type="match status" value="1"/>
</dbReference>
<sequence>MPDINIDDPASILSAIPAVLGFHPQASIVVILISADNGAESVHSMLRFDIDINAARKLTTVAAPAFRNVAAAILVAICGDWIAGHAATVLDVVRDSLAQLNIATRIRLTTPTLDQPAHWTNIDAATRGPVTPFDRTAFAAETVYSGKRIATSRDEILAEFTPATNPAPILRAAPADIVVDTFETVAAIISGTARLERHSDLATRVAILITDVRLRDAALRMSIDHADAAAVLWTQLANHLTGTARIDTLTLAAGCYYAAADGVRAGIALDVAATEANAAHLDYPQLAQMLLSALQAGLPPAQIRAALAAAGHRDT</sequence>
<dbReference type="Proteomes" id="UP000193487">
    <property type="component" value="Unassembled WGS sequence"/>
</dbReference>
<gene>
    <name evidence="1" type="ORF">AWC14_20110</name>
</gene>
<accession>A0A1X1YHV6</accession>
<name>A0A1X1YHV6_9MYCO</name>
<dbReference type="AlphaFoldDB" id="A0A1X1YHV6"/>
<dbReference type="OrthoDB" id="4697259at2"/>
<reference evidence="1 2" key="1">
    <citation type="submission" date="2016-01" db="EMBL/GenBank/DDBJ databases">
        <title>The new phylogeny of the genus Mycobacterium.</title>
        <authorList>
            <person name="Tarcisio F."/>
            <person name="Conor M."/>
            <person name="Antonella G."/>
            <person name="Elisabetta G."/>
            <person name="Giulia F.S."/>
            <person name="Sara T."/>
            <person name="Anna F."/>
            <person name="Clotilde B."/>
            <person name="Roberto B."/>
            <person name="Veronica D.S."/>
            <person name="Fabio R."/>
            <person name="Monica P."/>
            <person name="Olivier J."/>
            <person name="Enrico T."/>
            <person name="Nicola S."/>
        </authorList>
    </citation>
    <scope>NUCLEOTIDE SEQUENCE [LARGE SCALE GENOMIC DNA]</scope>
    <source>
        <strain evidence="1 2">DSM 45166</strain>
    </source>
</reference>
<dbReference type="InterPro" id="IPR025447">
    <property type="entry name" value="DUF4192"/>
</dbReference>
<proteinExistence type="predicted"/>
<dbReference type="EMBL" id="LQPE01000015">
    <property type="protein sequence ID" value="ORW10601.1"/>
    <property type="molecule type" value="Genomic_DNA"/>
</dbReference>
<comment type="caution">
    <text evidence="1">The sequence shown here is derived from an EMBL/GenBank/DDBJ whole genome shotgun (WGS) entry which is preliminary data.</text>
</comment>
<keyword evidence="2" id="KW-1185">Reference proteome</keyword>
<evidence type="ECO:0000313" key="1">
    <source>
        <dbReference type="EMBL" id="ORW10601.1"/>
    </source>
</evidence>
<evidence type="ECO:0000313" key="2">
    <source>
        <dbReference type="Proteomes" id="UP000193487"/>
    </source>
</evidence>
<evidence type="ECO:0008006" key="3">
    <source>
        <dbReference type="Google" id="ProtNLM"/>
    </source>
</evidence>
<dbReference type="RefSeq" id="WP_085240985.1">
    <property type="nucleotide sequence ID" value="NZ_LQPE01000015.1"/>
</dbReference>